<gene>
    <name evidence="5" type="ORF">LSAA_11462</name>
</gene>
<dbReference type="InterPro" id="IPR000742">
    <property type="entry name" value="EGF"/>
</dbReference>
<name>A0A7R8D2T0_LEPSM</name>
<dbReference type="InterPro" id="IPR052065">
    <property type="entry name" value="Compl_asym_regulator"/>
</dbReference>
<dbReference type="InterPro" id="IPR000884">
    <property type="entry name" value="TSP1_rpt"/>
</dbReference>
<dbReference type="EMBL" id="HG994585">
    <property type="protein sequence ID" value="CAF2977120.1"/>
    <property type="molecule type" value="Genomic_DNA"/>
</dbReference>
<accession>A0A7R8D2T0</accession>
<proteinExistence type="predicted"/>
<dbReference type="Pfam" id="PF25024">
    <property type="entry name" value="EGF_TEN"/>
    <property type="match status" value="1"/>
</dbReference>
<dbReference type="FunFam" id="2.20.100.10:FF:000001">
    <property type="entry name" value="semaphorin-5A isoform X1"/>
    <property type="match status" value="3"/>
</dbReference>
<dbReference type="PROSITE" id="PS01186">
    <property type="entry name" value="EGF_2"/>
    <property type="match status" value="1"/>
</dbReference>
<keyword evidence="2" id="KW-1015">Disulfide bond</keyword>
<dbReference type="PANTHER" id="PTHR22906">
    <property type="entry name" value="PROPERDIN"/>
    <property type="match status" value="1"/>
</dbReference>
<dbReference type="FunFam" id="2.20.100.10:FF:000002">
    <property type="entry name" value="Unc-5 netrin receptor C"/>
    <property type="match status" value="1"/>
</dbReference>
<dbReference type="FunFam" id="2.20.100.10:FF:000007">
    <property type="entry name" value="Thrombospondin 1"/>
    <property type="match status" value="2"/>
</dbReference>
<evidence type="ECO:0000256" key="2">
    <source>
        <dbReference type="ARBA" id="ARBA00023157"/>
    </source>
</evidence>
<dbReference type="PANTHER" id="PTHR22906:SF53">
    <property type="entry name" value="HEMICENTIN-1"/>
    <property type="match status" value="1"/>
</dbReference>
<dbReference type="SMART" id="SM00209">
    <property type="entry name" value="TSP1"/>
    <property type="match status" value="9"/>
</dbReference>
<dbReference type="PROSITE" id="PS50092">
    <property type="entry name" value="TSP1"/>
    <property type="match status" value="8"/>
</dbReference>
<evidence type="ECO:0000313" key="6">
    <source>
        <dbReference type="Proteomes" id="UP000675881"/>
    </source>
</evidence>
<dbReference type="Pfam" id="PF00090">
    <property type="entry name" value="TSP_1"/>
    <property type="match status" value="9"/>
</dbReference>
<reference evidence="5" key="1">
    <citation type="submission" date="2021-02" db="EMBL/GenBank/DDBJ databases">
        <authorList>
            <person name="Bekaert M."/>
        </authorList>
    </citation>
    <scope>NUCLEOTIDE SEQUENCE</scope>
    <source>
        <strain evidence="5">IoA-00</strain>
    </source>
</reference>
<keyword evidence="6" id="KW-1185">Reference proteome</keyword>
<feature type="domain" description="EGF-like" evidence="3 4">
    <location>
        <begin position="164"/>
        <end position="175"/>
    </location>
</feature>
<evidence type="ECO:0000259" key="3">
    <source>
        <dbReference type="PROSITE" id="PS00022"/>
    </source>
</evidence>
<protein>
    <submittedName>
        <fullName evidence="5">(salmon louse) hypothetical protein</fullName>
    </submittedName>
</protein>
<organism evidence="5 6">
    <name type="scientific">Lepeophtheirus salmonis</name>
    <name type="common">Salmon louse</name>
    <name type="synonym">Caligus salmonis</name>
    <dbReference type="NCBI Taxonomy" id="72036"/>
    <lineage>
        <taxon>Eukaryota</taxon>
        <taxon>Metazoa</taxon>
        <taxon>Ecdysozoa</taxon>
        <taxon>Arthropoda</taxon>
        <taxon>Crustacea</taxon>
        <taxon>Multicrustacea</taxon>
        <taxon>Hexanauplia</taxon>
        <taxon>Copepoda</taxon>
        <taxon>Siphonostomatoida</taxon>
        <taxon>Caligidae</taxon>
        <taxon>Lepeophtheirus</taxon>
    </lineage>
</organism>
<dbReference type="SMART" id="SM00181">
    <property type="entry name" value="EGF"/>
    <property type="match status" value="5"/>
</dbReference>
<dbReference type="SUPFAM" id="SSF82895">
    <property type="entry name" value="TSP-1 type 1 repeat"/>
    <property type="match status" value="8"/>
</dbReference>
<sequence length="827" mass="93060">MLYNRAAIFLCLEATILATGRIIPLLQINNPACIAENLRVTERYICDLNGNVICIGGWDCINGNCVLPNVCVCDVGWDGPNCEVCIPLGGCKHGRCNRPMECNCIPGWTGGQCNKPECDGCVNGRCYEPKKCICDFGWTGTQCSECKTLRNCKNGRCVTHPFQCECYDGWQGIDCSKPICRVPCHPVNGYCDQPGECICHNGWSGREYSDTPVPGNPVYEWTTWNQWSTCSKSCGDTATAMEKNFRPKIVFMKNCRMDGNWEIWTSWSPCSKFCGTGYKIRQRTCSNPIPKYEGTLCNGSSSEKSVCLSSHWPNGRWSPWKSWGLCSVSCGEGTRSRSRSCDSPTPTHGGKTCLGKSGQRSSCNQRECTIYAQWSNWSNWTQCSKTCGQGQQHRIRECSKCLFGGWTNISNPTIEQESIPCWEQLECVIDGQWSTWSSWSQCTTSCGRGFKTQQRQCNDPTPKFGGQRCYGSSINRVKCNSNVDCTIDGKWNTWNPWSTCSTICSGGYQNRERACSPPRFGGKPCNGRSVQKRQCNNILCSVDGKWSLWRKWSSCSKNEKKCHVFGYWSRWTRWSKCSNTCGNGSRTRNRICITNRCAGQKLQRSSCNEASCSVHGNWGKWTQWTYCTVSCGRGRKSRSRLCNNPSLQNGGNHCQGRALDSTFCSNGLCSIAEGHWGNWSHWSNCSPSCGKGVQRRKRQCISHRPNNNSKLCVGSRNQSRNCESNNCPIDYGFSEWTQWSKCSVDCIGDRGNNEVVKKKDCARAYFPNKLRILQQNVFTSESKISTFFGNSVFKLLTKLDVNCILTIKILSFFNRLRTLSSKFDNLF</sequence>
<feature type="domain" description="EGF-like" evidence="3">
    <location>
        <begin position="71"/>
        <end position="82"/>
    </location>
</feature>
<feature type="domain" description="EGF-like" evidence="3">
    <location>
        <begin position="132"/>
        <end position="143"/>
    </location>
</feature>
<dbReference type="Proteomes" id="UP000675881">
    <property type="component" value="Chromosome 6"/>
</dbReference>
<evidence type="ECO:0000256" key="1">
    <source>
        <dbReference type="ARBA" id="ARBA00022737"/>
    </source>
</evidence>
<dbReference type="Gene3D" id="2.20.100.10">
    <property type="entry name" value="Thrombospondin type-1 (TSP1) repeat"/>
    <property type="match status" value="8"/>
</dbReference>
<evidence type="ECO:0000259" key="4">
    <source>
        <dbReference type="PROSITE" id="PS01186"/>
    </source>
</evidence>
<dbReference type="PRINTS" id="PR01705">
    <property type="entry name" value="TSP1REPEAT"/>
</dbReference>
<dbReference type="AlphaFoldDB" id="A0A7R8D2T0"/>
<keyword evidence="1" id="KW-0677">Repeat</keyword>
<evidence type="ECO:0000313" key="5">
    <source>
        <dbReference type="EMBL" id="CAF2977120.1"/>
    </source>
</evidence>
<dbReference type="InterPro" id="IPR036383">
    <property type="entry name" value="TSP1_rpt_sf"/>
</dbReference>
<dbReference type="OrthoDB" id="6130531at2759"/>
<dbReference type="Gene3D" id="2.10.25.10">
    <property type="entry name" value="Laminin"/>
    <property type="match status" value="2"/>
</dbReference>
<dbReference type="PROSITE" id="PS00022">
    <property type="entry name" value="EGF_1"/>
    <property type="match status" value="3"/>
</dbReference>